<keyword evidence="1" id="KW-1133">Transmembrane helix</keyword>
<dbReference type="KEGG" id="slom:PXH66_01520"/>
<dbReference type="Proteomes" id="UP001218638">
    <property type="component" value="Chromosome"/>
</dbReference>
<organism evidence="3 4">
    <name type="scientific">Synoicihabitans lomoniglobus</name>
    <dbReference type="NCBI Taxonomy" id="2909285"/>
    <lineage>
        <taxon>Bacteria</taxon>
        <taxon>Pseudomonadati</taxon>
        <taxon>Verrucomicrobiota</taxon>
        <taxon>Opitutia</taxon>
        <taxon>Opitutales</taxon>
        <taxon>Opitutaceae</taxon>
        <taxon>Synoicihabitans</taxon>
    </lineage>
</organism>
<dbReference type="PANTHER" id="PTHR48090:SF7">
    <property type="entry name" value="RFBJ PROTEIN"/>
    <property type="match status" value="1"/>
</dbReference>
<keyword evidence="1" id="KW-0812">Transmembrane</keyword>
<feature type="transmembrane region" description="Helical" evidence="1">
    <location>
        <begin position="368"/>
        <end position="394"/>
    </location>
</feature>
<reference evidence="3" key="1">
    <citation type="submission" date="2023-03" db="EMBL/GenBank/DDBJ databases">
        <title>Lomoglobus Profundus gen. nov., sp. nov., a novel member of the phylum Verrucomicrobia, isolated from deep-marine sediment of South China Sea.</title>
        <authorList>
            <person name="Ahmad T."/>
            <person name="Ishaq S.E."/>
            <person name="Wang F."/>
        </authorList>
    </citation>
    <scope>NUCLEOTIDE SEQUENCE</scope>
    <source>
        <strain evidence="3">LMO-M01</strain>
    </source>
</reference>
<evidence type="ECO:0000313" key="4">
    <source>
        <dbReference type="Proteomes" id="UP001218638"/>
    </source>
</evidence>
<feature type="transmembrane region" description="Helical" evidence="1">
    <location>
        <begin position="289"/>
        <end position="307"/>
    </location>
</feature>
<dbReference type="Gene3D" id="3.90.550.10">
    <property type="entry name" value="Spore Coat Polysaccharide Biosynthesis Protein SpsA, Chain A"/>
    <property type="match status" value="1"/>
</dbReference>
<accession>A0AAF0A1Z6</accession>
<feature type="transmembrane region" description="Helical" evidence="1">
    <location>
        <begin position="240"/>
        <end position="260"/>
    </location>
</feature>
<feature type="transmembrane region" description="Helical" evidence="1">
    <location>
        <begin position="210"/>
        <end position="228"/>
    </location>
</feature>
<dbReference type="InterPro" id="IPR050256">
    <property type="entry name" value="Glycosyltransferase_2"/>
</dbReference>
<keyword evidence="4" id="KW-1185">Reference proteome</keyword>
<dbReference type="PANTHER" id="PTHR48090">
    <property type="entry name" value="UNDECAPRENYL-PHOSPHATE 4-DEOXY-4-FORMAMIDO-L-ARABINOSE TRANSFERASE-RELATED"/>
    <property type="match status" value="1"/>
</dbReference>
<feature type="transmembrane region" description="Helical" evidence="1">
    <location>
        <begin position="609"/>
        <end position="629"/>
    </location>
</feature>
<dbReference type="RefSeq" id="WP_330928733.1">
    <property type="nucleotide sequence ID" value="NZ_CP119075.1"/>
</dbReference>
<feature type="domain" description="Glycosyltransferase 2-like" evidence="2">
    <location>
        <begin position="7"/>
        <end position="162"/>
    </location>
</feature>
<feature type="transmembrane region" description="Helical" evidence="1">
    <location>
        <begin position="554"/>
        <end position="573"/>
    </location>
</feature>
<dbReference type="AlphaFoldDB" id="A0AAF0A1Z6"/>
<feature type="transmembrane region" description="Helical" evidence="1">
    <location>
        <begin position="585"/>
        <end position="603"/>
    </location>
</feature>
<evidence type="ECO:0000256" key="1">
    <source>
        <dbReference type="SAM" id="Phobius"/>
    </source>
</evidence>
<dbReference type="CDD" id="cd04179">
    <property type="entry name" value="DPM_DPG-synthase_like"/>
    <property type="match status" value="1"/>
</dbReference>
<feature type="transmembrane region" description="Helical" evidence="1">
    <location>
        <begin position="266"/>
        <end position="282"/>
    </location>
</feature>
<gene>
    <name evidence="3" type="ORF">PXH66_01520</name>
</gene>
<feature type="transmembrane region" description="Helical" evidence="1">
    <location>
        <begin position="466"/>
        <end position="487"/>
    </location>
</feature>
<feature type="transmembrane region" description="Helical" evidence="1">
    <location>
        <begin position="499"/>
        <end position="517"/>
    </location>
</feature>
<dbReference type="EMBL" id="CP119075">
    <property type="protein sequence ID" value="WED65527.1"/>
    <property type="molecule type" value="Genomic_DNA"/>
</dbReference>
<keyword evidence="1" id="KW-0472">Membrane</keyword>
<proteinExistence type="predicted"/>
<dbReference type="Pfam" id="PF00535">
    <property type="entry name" value="Glycos_transf_2"/>
    <property type="match status" value="1"/>
</dbReference>
<dbReference type="SUPFAM" id="SSF53448">
    <property type="entry name" value="Nucleotide-diphospho-sugar transferases"/>
    <property type="match status" value="1"/>
</dbReference>
<dbReference type="InterPro" id="IPR029044">
    <property type="entry name" value="Nucleotide-diphossugar_trans"/>
</dbReference>
<name>A0AAF0A1Z6_9BACT</name>
<evidence type="ECO:0000313" key="3">
    <source>
        <dbReference type="EMBL" id="WED65527.1"/>
    </source>
</evidence>
<protein>
    <submittedName>
        <fullName evidence="3">Glycosyltransferase family 2 protein</fullName>
    </submittedName>
</protein>
<dbReference type="InterPro" id="IPR001173">
    <property type="entry name" value="Glyco_trans_2-like"/>
</dbReference>
<sequence length="668" mass="73230">MLDSIQVIIPALDEASTIGDVVSELRAQGLTRIRVVDNGSCDATADVARAAGADVLSEPVAGYGQACWTGYQQLDDAVEWVLFCDADGSDDIGDAARMIAAAAKGADFVLGDRRARPEARAVMTPVQRFGNGLATTLMRWGWGQRYGDLGPLRLIRRSLLERINMRDRGFGWTIEMQVRAVEEGARIVELPVGYQRRGGGRSKISGTIRGSVAAGTIILTTLASLWSARATLGGVLRYKAGGVVLLAGAVMMARFGGFAAVGTVPWFLFAAAVMSLGWAWAGRPPQLPIAWFWAVAVGARVLLLPMYPGDDVWRYLWEGRMQSAGFSPYLHSPDDPLLVTWRDGTWPLINHANASAIYPPIAQLVLRMIAAISVSVGAMKIAFVVADLATIWLLARRFGRGATLVYAWNPLVIYVGAGGAHYEPVLMLALVAGWLALLPPVCHPIGDKRAEVEVEAVAPARRWAGAWWLGVAAGLKWITAPLVVWYAWSRVRVQDWRGAGLFGLIAVAPLGLALWWFKWDFGRIGPLAPQDYVAWARTAELVPWLLEQAWSASAYQNGLILAVFAPVSVWLFFRARTLTRFAESFLFALLVFSPSVHAWYFVWLVPLAVATRNLGTLLVSVSGFSYFWLWETQARTGEWIHSPVEKVILWGPLLAGYAWSRWREGKTA</sequence>
<evidence type="ECO:0000259" key="2">
    <source>
        <dbReference type="Pfam" id="PF00535"/>
    </source>
</evidence>